<comment type="caution">
    <text evidence="4">The sequence shown here is derived from an EMBL/GenBank/DDBJ whole genome shotgun (WGS) entry which is preliminary data.</text>
</comment>
<dbReference type="SUPFAM" id="SSF51351">
    <property type="entry name" value="Triosephosphate isomerase (TIM)"/>
    <property type="match status" value="1"/>
</dbReference>
<comment type="subcellular location">
    <subcellularLocation>
        <location evidence="3">Cytoplasm</location>
    </subcellularLocation>
</comment>
<dbReference type="Pfam" id="PF00121">
    <property type="entry name" value="TIM"/>
    <property type="match status" value="1"/>
</dbReference>
<keyword evidence="2 3" id="KW-0413">Isomerase</keyword>
<evidence type="ECO:0000256" key="1">
    <source>
        <dbReference type="ARBA" id="ARBA00007422"/>
    </source>
</evidence>
<dbReference type="Proteomes" id="UP000034665">
    <property type="component" value="Unassembled WGS sequence"/>
</dbReference>
<comment type="subunit">
    <text evidence="3">Homodimer.</text>
</comment>
<dbReference type="PANTHER" id="PTHR21139:SF42">
    <property type="entry name" value="TRIOSEPHOSPHATE ISOMERASE"/>
    <property type="match status" value="1"/>
</dbReference>
<comment type="similarity">
    <text evidence="1 3">Belongs to the triosephosphate isomerase family.</text>
</comment>
<dbReference type="GO" id="GO:0046166">
    <property type="term" value="P:glyceraldehyde-3-phosphate biosynthetic process"/>
    <property type="evidence" value="ECO:0007669"/>
    <property type="project" value="TreeGrafter"/>
</dbReference>
<keyword evidence="3" id="KW-0312">Gluconeogenesis</keyword>
<dbReference type="PROSITE" id="PS51440">
    <property type="entry name" value="TIM_2"/>
    <property type="match status" value="1"/>
</dbReference>
<gene>
    <name evidence="4" type="ORF">UT41_C0001G0623</name>
</gene>
<keyword evidence="3" id="KW-0963">Cytoplasm</keyword>
<dbReference type="GO" id="GO:0006096">
    <property type="term" value="P:glycolytic process"/>
    <property type="evidence" value="ECO:0007669"/>
    <property type="project" value="UniProtKB-UniRule"/>
</dbReference>
<evidence type="ECO:0000313" key="5">
    <source>
        <dbReference type="Proteomes" id="UP000034665"/>
    </source>
</evidence>
<dbReference type="CDD" id="cd00311">
    <property type="entry name" value="TIM"/>
    <property type="match status" value="1"/>
</dbReference>
<dbReference type="NCBIfam" id="TIGR00419">
    <property type="entry name" value="tim"/>
    <property type="match status" value="1"/>
</dbReference>
<comment type="pathway">
    <text evidence="3">Carbohydrate degradation; glycolysis; D-glyceraldehyde 3-phosphate from glycerone phosphate: step 1/1.</text>
</comment>
<accession>A0A0G0NA60</accession>
<proteinExistence type="inferred from homology"/>
<dbReference type="GO" id="GO:0005829">
    <property type="term" value="C:cytosol"/>
    <property type="evidence" value="ECO:0007669"/>
    <property type="project" value="TreeGrafter"/>
</dbReference>
<dbReference type="STRING" id="1619013.UT41_C0001G0623"/>
<organism evidence="4 5">
    <name type="scientific">Candidatus Wolfebacteria bacterium GW2011_GWC2_39_22</name>
    <dbReference type="NCBI Taxonomy" id="1619013"/>
    <lineage>
        <taxon>Bacteria</taxon>
        <taxon>Candidatus Wolfeibacteriota</taxon>
    </lineage>
</organism>
<protein>
    <recommendedName>
        <fullName evidence="3">Triosephosphate isomerase</fullName>
        <ecNumber evidence="3">5.3.1.1</ecNumber>
    </recommendedName>
</protein>
<dbReference type="Gene3D" id="3.20.20.70">
    <property type="entry name" value="Aldolase class I"/>
    <property type="match status" value="1"/>
</dbReference>
<keyword evidence="3" id="KW-0324">Glycolysis</keyword>
<dbReference type="EMBL" id="LBWR01000001">
    <property type="protein sequence ID" value="KKR13079.1"/>
    <property type="molecule type" value="Genomic_DNA"/>
</dbReference>
<sequence length="258" mass="27927">MAKKLIIANWKMHPLTLREAGVLVDVVEDAQSNIDIVLAPPFVFIEHVACLTSPEIKIGAQDVYWEDPSKGGAYTGEISASMLKKLGVTYVIVGHSERRQYLQETDAMIGAKLATAIKAGLVGVLCVGEPMTIRSKGKAAVKQYIRKQLDGAFRDMRAPLLQSKKIVIAYEPIWAISTSGEKNHEETPEDAVEVISYIKSILAADYAVPTVRVLYGGSVNSKNIAGFVEQEAIDGALVGGASVDKKEFKKIVAIVSNL</sequence>
<dbReference type="GO" id="GO:0004807">
    <property type="term" value="F:triose-phosphate isomerase activity"/>
    <property type="evidence" value="ECO:0007669"/>
    <property type="project" value="UniProtKB-UniRule"/>
</dbReference>
<comment type="catalytic activity">
    <reaction evidence="3">
        <text>D-glyceraldehyde 3-phosphate = dihydroxyacetone phosphate</text>
        <dbReference type="Rhea" id="RHEA:18585"/>
        <dbReference type="ChEBI" id="CHEBI:57642"/>
        <dbReference type="ChEBI" id="CHEBI:59776"/>
        <dbReference type="EC" id="5.3.1.1"/>
    </reaction>
</comment>
<evidence type="ECO:0000313" key="4">
    <source>
        <dbReference type="EMBL" id="KKR13079.1"/>
    </source>
</evidence>
<dbReference type="InterPro" id="IPR013785">
    <property type="entry name" value="Aldolase_TIM"/>
</dbReference>
<dbReference type="EC" id="5.3.1.1" evidence="3"/>
<dbReference type="UniPathway" id="UPA00109">
    <property type="reaction ID" value="UER00189"/>
</dbReference>
<evidence type="ECO:0000256" key="2">
    <source>
        <dbReference type="ARBA" id="ARBA00023235"/>
    </source>
</evidence>
<dbReference type="PANTHER" id="PTHR21139">
    <property type="entry name" value="TRIOSEPHOSPHATE ISOMERASE"/>
    <property type="match status" value="1"/>
</dbReference>
<comment type="pathway">
    <text evidence="3">Carbohydrate biosynthesis; gluconeogenesis.</text>
</comment>
<dbReference type="UniPathway" id="UPA00138"/>
<name>A0A0G0NA60_9BACT</name>
<reference evidence="4 5" key="1">
    <citation type="journal article" date="2015" name="Nature">
        <title>rRNA introns, odd ribosomes, and small enigmatic genomes across a large radiation of phyla.</title>
        <authorList>
            <person name="Brown C.T."/>
            <person name="Hug L.A."/>
            <person name="Thomas B.C."/>
            <person name="Sharon I."/>
            <person name="Castelle C.J."/>
            <person name="Singh A."/>
            <person name="Wilkins M.J."/>
            <person name="Williams K.H."/>
            <person name="Banfield J.F."/>
        </authorList>
    </citation>
    <scope>NUCLEOTIDE SEQUENCE [LARGE SCALE GENOMIC DNA]</scope>
</reference>
<dbReference type="GO" id="GO:0006094">
    <property type="term" value="P:gluconeogenesis"/>
    <property type="evidence" value="ECO:0007669"/>
    <property type="project" value="UniProtKB-UniPathway"/>
</dbReference>
<dbReference type="InterPro" id="IPR000652">
    <property type="entry name" value="Triosephosphate_isomerase"/>
</dbReference>
<dbReference type="AlphaFoldDB" id="A0A0G0NA60"/>
<evidence type="ECO:0000256" key="3">
    <source>
        <dbReference type="RuleBase" id="RU363013"/>
    </source>
</evidence>
<dbReference type="GO" id="GO:0019563">
    <property type="term" value="P:glycerol catabolic process"/>
    <property type="evidence" value="ECO:0007669"/>
    <property type="project" value="TreeGrafter"/>
</dbReference>
<dbReference type="InterPro" id="IPR035990">
    <property type="entry name" value="TIM_sf"/>
</dbReference>
<dbReference type="PATRIC" id="fig|1619013.3.peg.646"/>